<dbReference type="RefSeq" id="XP_001318848.1">
    <property type="nucleotide sequence ID" value="XM_001318813.1"/>
</dbReference>
<dbReference type="OrthoDB" id="191370at2759"/>
<dbReference type="GO" id="GO:0046872">
    <property type="term" value="F:metal ion binding"/>
    <property type="evidence" value="ECO:0007669"/>
    <property type="project" value="UniProtKB-KW"/>
</dbReference>
<keyword evidence="8" id="KW-0170">Cobalt</keyword>
<keyword evidence="4" id="KW-0479">Metal-binding</keyword>
<dbReference type="Pfam" id="PF01546">
    <property type="entry name" value="Peptidase_M20"/>
    <property type="match status" value="1"/>
</dbReference>
<dbReference type="InterPro" id="IPR002933">
    <property type="entry name" value="Peptidase_M20"/>
</dbReference>
<sequence length="495" mass="54538">MEASALLRAPKQELLKQLPVDHQAFFKWFLALTEVHRPSFQLEGARKTCIEWAHKLGATVAEDEIGNILLSIPASAGLENVKPLCIQGHLDIVSVGKFDEQGQVFLKLEDGKLTSGISTIGADDGIAVAAMYALIETRDKYQHGPLEFLITLDEEVGLIGAGKLAGPPFLKSRALLNLDSEEWGTFYTSCAGGLSAYYELPIKKEKVEGTGLKLHLTNLMGGHTGLLIDSGRSNSVKWIDRILLEIQAQGIPFRLATIEGGDKHNAIPSECIATVVTSEPEKFEALAKKLHDEIVKESKAIEVKGPKLAIEKVDVPLCLCECCHNKVLDLLSSIYHGVWEMHPEIKGIVRTSQSMSITRTKDDVLYVQVYARSNEATRMYWLVNQNKSLARAVGCPIRIPEEEIQGPWPAALKARITEIAKESYHKLYNAYPEITAIHAGLECGCIQNRGYPDLECVSYGPTIHGAHSVEESVTVETACKCFNLTLEIIKAWAQE</sequence>
<evidence type="ECO:0000313" key="11">
    <source>
        <dbReference type="Proteomes" id="UP000001542"/>
    </source>
</evidence>
<evidence type="ECO:0000256" key="1">
    <source>
        <dbReference type="ARBA" id="ARBA00001941"/>
    </source>
</evidence>
<protein>
    <submittedName>
        <fullName evidence="10">Clan MH, family M20, peptidase T-like metallopeptidase</fullName>
    </submittedName>
</protein>
<dbReference type="VEuPathDB" id="TrichDB:TVAG_056190"/>
<dbReference type="GO" id="GO:0006508">
    <property type="term" value="P:proteolysis"/>
    <property type="evidence" value="ECO:0007669"/>
    <property type="project" value="UniProtKB-KW"/>
</dbReference>
<name>A2EL72_TRIV3</name>
<dbReference type="GO" id="GO:0005829">
    <property type="term" value="C:cytosol"/>
    <property type="evidence" value="ECO:0000318"/>
    <property type="project" value="GO_Central"/>
</dbReference>
<dbReference type="PANTHER" id="PTHR43501:SF1">
    <property type="entry name" value="CYTOSOL NON-SPECIFIC DIPEPTIDASE"/>
    <property type="match status" value="1"/>
</dbReference>
<accession>A2EL72</accession>
<proteinExistence type="predicted"/>
<keyword evidence="11" id="KW-1185">Reference proteome</keyword>
<organism evidence="10 11">
    <name type="scientific">Trichomonas vaginalis (strain ATCC PRA-98 / G3)</name>
    <dbReference type="NCBI Taxonomy" id="412133"/>
    <lineage>
        <taxon>Eukaryota</taxon>
        <taxon>Metamonada</taxon>
        <taxon>Parabasalia</taxon>
        <taxon>Trichomonadida</taxon>
        <taxon>Trichomonadidae</taxon>
        <taxon>Trichomonas</taxon>
    </lineage>
</organism>
<evidence type="ECO:0000256" key="4">
    <source>
        <dbReference type="ARBA" id="ARBA00022723"/>
    </source>
</evidence>
<dbReference type="FunFam" id="3.40.630.10:FF:000015">
    <property type="entry name" value="Aminoacyl-histidine dipeptidase PepD"/>
    <property type="match status" value="1"/>
</dbReference>
<evidence type="ECO:0000256" key="8">
    <source>
        <dbReference type="ARBA" id="ARBA00023285"/>
    </source>
</evidence>
<evidence type="ECO:0000313" key="10">
    <source>
        <dbReference type="EMBL" id="EAY06625.1"/>
    </source>
</evidence>
<dbReference type="InterPro" id="IPR011650">
    <property type="entry name" value="Peptidase_M20_dimer"/>
</dbReference>
<keyword evidence="6" id="KW-0862">Zinc</keyword>
<comment type="cofactor">
    <cofactor evidence="2">
        <name>Zn(2+)</name>
        <dbReference type="ChEBI" id="CHEBI:29105"/>
    </cofactor>
</comment>
<comment type="cofactor">
    <cofactor evidence="1">
        <name>Co(2+)</name>
        <dbReference type="ChEBI" id="CHEBI:48828"/>
    </cofactor>
</comment>
<dbReference type="InterPro" id="IPR001160">
    <property type="entry name" value="Peptidase_M20C"/>
</dbReference>
<reference evidence="10" key="1">
    <citation type="submission" date="2006-10" db="EMBL/GenBank/DDBJ databases">
        <authorList>
            <person name="Amadeo P."/>
            <person name="Zhao Q."/>
            <person name="Wortman J."/>
            <person name="Fraser-Liggett C."/>
            <person name="Carlton J."/>
        </authorList>
    </citation>
    <scope>NUCLEOTIDE SEQUENCE</scope>
    <source>
        <strain evidence="10">G3</strain>
    </source>
</reference>
<dbReference type="STRING" id="5722.A2EL72"/>
<evidence type="ECO:0000256" key="2">
    <source>
        <dbReference type="ARBA" id="ARBA00001947"/>
    </source>
</evidence>
<keyword evidence="5" id="KW-0378">Hydrolase</keyword>
<evidence type="ECO:0000256" key="7">
    <source>
        <dbReference type="ARBA" id="ARBA00023049"/>
    </source>
</evidence>
<dbReference type="GO" id="GO:0070573">
    <property type="term" value="F:metallodipeptidase activity"/>
    <property type="evidence" value="ECO:0000318"/>
    <property type="project" value="GO_Central"/>
</dbReference>
<dbReference type="OMA" id="KGGYPGW"/>
<dbReference type="PANTHER" id="PTHR43501">
    <property type="entry name" value="CYTOSOL NON-SPECIFIC DIPEPTIDASE"/>
    <property type="match status" value="1"/>
</dbReference>
<evidence type="ECO:0000256" key="6">
    <source>
        <dbReference type="ARBA" id="ARBA00022833"/>
    </source>
</evidence>
<dbReference type="AlphaFoldDB" id="A2EL72"/>
<gene>
    <name evidence="10" type="ORF">TVAG_056190</name>
</gene>
<dbReference type="GO" id="GO:0043171">
    <property type="term" value="P:peptide catabolic process"/>
    <property type="evidence" value="ECO:0000318"/>
    <property type="project" value="GO_Central"/>
</dbReference>
<keyword evidence="7" id="KW-0482">Metalloprotease</keyword>
<reference evidence="10" key="2">
    <citation type="journal article" date="2007" name="Science">
        <title>Draft genome sequence of the sexually transmitted pathogen Trichomonas vaginalis.</title>
        <authorList>
            <person name="Carlton J.M."/>
            <person name="Hirt R.P."/>
            <person name="Silva J.C."/>
            <person name="Delcher A.L."/>
            <person name="Schatz M."/>
            <person name="Zhao Q."/>
            <person name="Wortman J.R."/>
            <person name="Bidwell S.L."/>
            <person name="Alsmark U.C.M."/>
            <person name="Besteiro S."/>
            <person name="Sicheritz-Ponten T."/>
            <person name="Noel C.J."/>
            <person name="Dacks J.B."/>
            <person name="Foster P.G."/>
            <person name="Simillion C."/>
            <person name="Van de Peer Y."/>
            <person name="Miranda-Saavedra D."/>
            <person name="Barton G.J."/>
            <person name="Westrop G.D."/>
            <person name="Mueller S."/>
            <person name="Dessi D."/>
            <person name="Fiori P.L."/>
            <person name="Ren Q."/>
            <person name="Paulsen I."/>
            <person name="Zhang H."/>
            <person name="Bastida-Corcuera F.D."/>
            <person name="Simoes-Barbosa A."/>
            <person name="Brown M.T."/>
            <person name="Hayes R.D."/>
            <person name="Mukherjee M."/>
            <person name="Okumura C.Y."/>
            <person name="Schneider R."/>
            <person name="Smith A.J."/>
            <person name="Vanacova S."/>
            <person name="Villalvazo M."/>
            <person name="Haas B.J."/>
            <person name="Pertea M."/>
            <person name="Feldblyum T.V."/>
            <person name="Utterback T.R."/>
            <person name="Shu C.L."/>
            <person name="Osoegawa K."/>
            <person name="de Jong P.J."/>
            <person name="Hrdy I."/>
            <person name="Horvathova L."/>
            <person name="Zubacova Z."/>
            <person name="Dolezal P."/>
            <person name="Malik S.B."/>
            <person name="Logsdon J.M. Jr."/>
            <person name="Henze K."/>
            <person name="Gupta A."/>
            <person name="Wang C.C."/>
            <person name="Dunne R.L."/>
            <person name="Upcroft J.A."/>
            <person name="Upcroft P."/>
            <person name="White O."/>
            <person name="Salzberg S.L."/>
            <person name="Tang P."/>
            <person name="Chiu C.-H."/>
            <person name="Lee Y.-S."/>
            <person name="Embley T.M."/>
            <person name="Coombs G.H."/>
            <person name="Mottram J.C."/>
            <person name="Tachezy J."/>
            <person name="Fraser-Liggett C.M."/>
            <person name="Johnson P.J."/>
        </authorList>
    </citation>
    <scope>NUCLEOTIDE SEQUENCE [LARGE SCALE GENOMIC DNA]</scope>
    <source>
        <strain evidence="10">G3</strain>
    </source>
</reference>
<dbReference type="FunFam" id="3.40.630.10:FF:000018">
    <property type="entry name" value="Aminoacyl-histidine dipeptidase PepD"/>
    <property type="match status" value="1"/>
</dbReference>
<dbReference type="Proteomes" id="UP000001542">
    <property type="component" value="Unassembled WGS sequence"/>
</dbReference>
<evidence type="ECO:0000259" key="9">
    <source>
        <dbReference type="Pfam" id="PF07687"/>
    </source>
</evidence>
<evidence type="ECO:0000256" key="3">
    <source>
        <dbReference type="ARBA" id="ARBA00022670"/>
    </source>
</evidence>
<feature type="domain" description="Peptidase M20 dimerisation" evidence="9">
    <location>
        <begin position="217"/>
        <end position="298"/>
    </location>
</feature>
<dbReference type="PIRSF" id="PIRSF016599">
    <property type="entry name" value="Xaa-His_dipept"/>
    <property type="match status" value="1"/>
</dbReference>
<dbReference type="SUPFAM" id="SSF53187">
    <property type="entry name" value="Zn-dependent exopeptidases"/>
    <property type="match status" value="1"/>
</dbReference>
<dbReference type="SMR" id="A2EL72"/>
<dbReference type="Gene3D" id="3.40.630.10">
    <property type="entry name" value="Zn peptidases"/>
    <property type="match status" value="2"/>
</dbReference>
<dbReference type="CDD" id="cd03890">
    <property type="entry name" value="M20_pepD"/>
    <property type="match status" value="1"/>
</dbReference>
<dbReference type="VEuPathDB" id="TrichDB:TVAGG3_0217550"/>
<keyword evidence="3" id="KW-0645">Protease</keyword>
<dbReference type="EMBL" id="DS113419">
    <property type="protein sequence ID" value="EAY06625.1"/>
    <property type="molecule type" value="Genomic_DNA"/>
</dbReference>
<evidence type="ECO:0000256" key="5">
    <source>
        <dbReference type="ARBA" id="ARBA00022801"/>
    </source>
</evidence>
<dbReference type="InParanoid" id="A2EL72"/>
<dbReference type="KEGG" id="tva:4764504"/>
<dbReference type="PRINTS" id="PR00934">
    <property type="entry name" value="XHISDIPTASE"/>
</dbReference>
<dbReference type="Pfam" id="PF07687">
    <property type="entry name" value="M20_dimer"/>
    <property type="match status" value="1"/>
</dbReference>
<dbReference type="eggNOG" id="ENOG502QRV8">
    <property type="taxonomic scope" value="Eukaryota"/>
</dbReference>